<gene>
    <name evidence="1" type="ORF">vBLivaVAfA18_004</name>
</gene>
<proteinExistence type="predicted"/>
<dbReference type="Pfam" id="PF24239">
    <property type="entry name" value="DUF7447"/>
    <property type="match status" value="1"/>
</dbReference>
<dbReference type="InterPro" id="IPR055870">
    <property type="entry name" value="DUF7447"/>
</dbReference>
<sequence length="99" mass="11377">MRGKERKKVSKKNLSISKMKELCQKEGSTFFEPSAMKFFGTKIVTKPKNNLFITEDLAKDHRTKKFTVRKFENGEVISVNGFLKYSSLAEAKEVLKTIL</sequence>
<dbReference type="Proteomes" id="UP000609966">
    <property type="component" value="Segment"/>
</dbReference>
<name>A0A858EE07_9CAUD</name>
<organism evidence="1 2">
    <name type="scientific">Listeria phage vB_Liva_VAfA18</name>
    <dbReference type="NCBI Taxonomy" id="2712945"/>
    <lineage>
        <taxon>Viruses</taxon>
        <taxon>Duplodnaviria</taxon>
        <taxon>Heunggongvirae</taxon>
        <taxon>Uroviricota</taxon>
        <taxon>Caudoviricetes</taxon>
        <taxon>Herelleviridae</taxon>
        <taxon>Jasinskavirinae</taxon>
        <taxon>Pecentumvirus</taxon>
        <taxon>Pecentumvirus list36</taxon>
    </lineage>
</organism>
<evidence type="ECO:0000313" key="1">
    <source>
        <dbReference type="EMBL" id="QIG60928.1"/>
    </source>
</evidence>
<reference evidence="1" key="1">
    <citation type="submission" date="2020-01" db="EMBL/GenBank/DDBJ databases">
        <title>Comparative genomic and phylogenetic analyses of the P100virus genus of Listeria bacteriophages and report of two new members.</title>
        <authorList>
            <person name="Blanco Fernandez M.D."/>
            <person name="Barrios M.E."/>
            <person name="Mbayed V.A."/>
            <person name="Klumpp J."/>
        </authorList>
    </citation>
    <scope>NUCLEOTIDE SEQUENCE</scope>
</reference>
<protein>
    <submittedName>
        <fullName evidence="1">Uncharacterized protein</fullName>
    </submittedName>
</protein>
<accession>A0A858EE07</accession>
<dbReference type="EMBL" id="MN939540">
    <property type="protein sequence ID" value="QIG60928.1"/>
    <property type="molecule type" value="Genomic_DNA"/>
</dbReference>
<evidence type="ECO:0000313" key="2">
    <source>
        <dbReference type="Proteomes" id="UP000609966"/>
    </source>
</evidence>